<evidence type="ECO:0000313" key="7">
    <source>
        <dbReference type="Proteomes" id="UP000015480"/>
    </source>
</evidence>
<dbReference type="AlphaFoldDB" id="S5XU19"/>
<keyword evidence="7" id="KW-1185">Reference proteome</keyword>
<evidence type="ECO:0000259" key="5">
    <source>
        <dbReference type="PROSITE" id="PS50931"/>
    </source>
</evidence>
<proteinExistence type="inferred from homology"/>
<dbReference type="InterPro" id="IPR037402">
    <property type="entry name" value="YidZ_PBP2"/>
</dbReference>
<dbReference type="InterPro" id="IPR050389">
    <property type="entry name" value="LysR-type_TF"/>
</dbReference>
<dbReference type="InterPro" id="IPR036388">
    <property type="entry name" value="WH-like_DNA-bd_sf"/>
</dbReference>
<geneLocation type="plasmid" evidence="6 7">
    <name>pAMI4</name>
</geneLocation>
<dbReference type="InterPro" id="IPR005119">
    <property type="entry name" value="LysR_subst-bd"/>
</dbReference>
<dbReference type="RefSeq" id="WP_020952488.1">
    <property type="nucleotide sequence ID" value="NC_022049.1"/>
</dbReference>
<dbReference type="Gene3D" id="3.40.190.10">
    <property type="entry name" value="Periplasmic binding protein-like II"/>
    <property type="match status" value="2"/>
</dbReference>
<keyword evidence="3" id="KW-0238">DNA-binding</keyword>
<sequence>MDLDGFDLNLLVAFDALMTERHVTRAATRLGISQPAMSAALARLRRLTGDELFVRSAHGFAPTPRALDLARPLRHALDTVREALGSALDFDPGTTRQVFTLALSDHPAHVLLPGLSGAIAANAPFADIRVRAFGDRRDAISLLDEGAVDVAIGVSPGSEARILDLPLFEERFVGVARKGSTSAAAFEDLDAFSAATHVLVSPEGDDRGVVDEALARLGRSRRIGLTAALMYSAPSIIAATDYVGVLLEGVVRATGAANLSTHALPLDLAPVSFHLLWHRRTDAHPAQKWLRATIVQAAHQLELNGG</sequence>
<dbReference type="GO" id="GO:0003700">
    <property type="term" value="F:DNA-binding transcription factor activity"/>
    <property type="evidence" value="ECO:0007669"/>
    <property type="project" value="InterPro"/>
</dbReference>
<dbReference type="GO" id="GO:0003677">
    <property type="term" value="F:DNA binding"/>
    <property type="evidence" value="ECO:0007669"/>
    <property type="project" value="UniProtKB-KW"/>
</dbReference>
<evidence type="ECO:0000256" key="3">
    <source>
        <dbReference type="ARBA" id="ARBA00023125"/>
    </source>
</evidence>
<feature type="domain" description="HTH lysR-type" evidence="5">
    <location>
        <begin position="6"/>
        <end position="63"/>
    </location>
</feature>
<evidence type="ECO:0000256" key="1">
    <source>
        <dbReference type="ARBA" id="ARBA00009437"/>
    </source>
</evidence>
<dbReference type="InterPro" id="IPR036390">
    <property type="entry name" value="WH_DNA-bd_sf"/>
</dbReference>
<dbReference type="Proteomes" id="UP000015480">
    <property type="component" value="Plasmid pAMI4"/>
</dbReference>
<dbReference type="eggNOG" id="COG0583">
    <property type="taxonomic scope" value="Bacteria"/>
</dbReference>
<evidence type="ECO:0000313" key="6">
    <source>
        <dbReference type="EMBL" id="AGT11004.1"/>
    </source>
</evidence>
<dbReference type="PRINTS" id="PR00039">
    <property type="entry name" value="HTHLYSR"/>
</dbReference>
<keyword evidence="6" id="KW-0614">Plasmid</keyword>
<dbReference type="InterPro" id="IPR000847">
    <property type="entry name" value="LysR_HTH_N"/>
</dbReference>
<evidence type="ECO:0000256" key="4">
    <source>
        <dbReference type="ARBA" id="ARBA00023163"/>
    </source>
</evidence>
<dbReference type="PROSITE" id="PS50931">
    <property type="entry name" value="HTH_LYSR"/>
    <property type="match status" value="1"/>
</dbReference>
<accession>S5XU19</accession>
<dbReference type="PANTHER" id="PTHR30118">
    <property type="entry name" value="HTH-TYPE TRANSCRIPTIONAL REGULATOR LEUO-RELATED"/>
    <property type="match status" value="1"/>
</dbReference>
<protein>
    <submittedName>
        <fullName evidence="6">Transcriptional regulator, LysR family</fullName>
    </submittedName>
</protein>
<dbReference type="KEGG" id="pami:JCM7686_pAMI4p316"/>
<name>S5XU19_PARAH</name>
<dbReference type="SUPFAM" id="SSF53850">
    <property type="entry name" value="Periplasmic binding protein-like II"/>
    <property type="match status" value="1"/>
</dbReference>
<dbReference type="HOGENOM" id="CLU_039613_39_0_5"/>
<dbReference type="SUPFAM" id="SSF46785">
    <property type="entry name" value="Winged helix' DNA-binding domain"/>
    <property type="match status" value="1"/>
</dbReference>
<dbReference type="PATRIC" id="fig|1367847.3.peg.3964"/>
<keyword evidence="2" id="KW-0805">Transcription regulation</keyword>
<gene>
    <name evidence="6" type="ORF">JCM7686_pAMI4p316</name>
</gene>
<dbReference type="Pfam" id="PF03466">
    <property type="entry name" value="LysR_substrate"/>
    <property type="match status" value="1"/>
</dbReference>
<dbReference type="PANTHER" id="PTHR30118:SF15">
    <property type="entry name" value="TRANSCRIPTIONAL REGULATORY PROTEIN"/>
    <property type="match status" value="1"/>
</dbReference>
<dbReference type="OrthoDB" id="9811588at2"/>
<organism evidence="6 7">
    <name type="scientific">Paracoccus aminophilus JCM 7686</name>
    <dbReference type="NCBI Taxonomy" id="1367847"/>
    <lineage>
        <taxon>Bacteria</taxon>
        <taxon>Pseudomonadati</taxon>
        <taxon>Pseudomonadota</taxon>
        <taxon>Alphaproteobacteria</taxon>
        <taxon>Rhodobacterales</taxon>
        <taxon>Paracoccaceae</taxon>
        <taxon>Paracoccus</taxon>
    </lineage>
</organism>
<reference evidence="6 7" key="1">
    <citation type="journal article" date="2014" name="BMC Genomics">
        <title>Architecture and functions of a multipartite genome of the methylotrophic bacterium Paracoccus aminophilus JCM 7686, containing primary and secondary chromids.</title>
        <authorList>
            <person name="Dziewit L."/>
            <person name="Czarnecki J."/>
            <person name="Wibberg D."/>
            <person name="Radlinska M."/>
            <person name="Mrozek P."/>
            <person name="Szymczak M."/>
            <person name="Schluter A."/>
            <person name="Puhler A."/>
            <person name="Bartosik D."/>
        </authorList>
    </citation>
    <scope>NUCLEOTIDE SEQUENCE [LARGE SCALE GENOMIC DNA]</scope>
    <source>
        <strain evidence="6">JCM 7686</strain>
        <plasmid evidence="7">Plasmid pAMI4</plasmid>
    </source>
</reference>
<dbReference type="EMBL" id="CP006652">
    <property type="protein sequence ID" value="AGT11004.1"/>
    <property type="molecule type" value="Genomic_DNA"/>
</dbReference>
<keyword evidence="4" id="KW-0804">Transcription</keyword>
<comment type="similarity">
    <text evidence="1">Belongs to the LysR transcriptional regulatory family.</text>
</comment>
<dbReference type="CDD" id="cd08417">
    <property type="entry name" value="PBP2_Nitroaromatics_like"/>
    <property type="match status" value="1"/>
</dbReference>
<evidence type="ECO:0000256" key="2">
    <source>
        <dbReference type="ARBA" id="ARBA00023015"/>
    </source>
</evidence>
<dbReference type="Pfam" id="PF00126">
    <property type="entry name" value="HTH_1"/>
    <property type="match status" value="1"/>
</dbReference>
<dbReference type="Gene3D" id="1.10.10.10">
    <property type="entry name" value="Winged helix-like DNA-binding domain superfamily/Winged helix DNA-binding domain"/>
    <property type="match status" value="1"/>
</dbReference>